<dbReference type="RefSeq" id="WP_167543044.1">
    <property type="nucleotide sequence ID" value="NZ_CBCSFM010000002.1"/>
</dbReference>
<dbReference type="STRING" id="604089.SAMN04487942_1997"/>
<organism evidence="1 2">
    <name type="scientific">Flavobacterium sinopsychrotolerans</name>
    <dbReference type="NCBI Taxonomy" id="604089"/>
    <lineage>
        <taxon>Bacteria</taxon>
        <taxon>Pseudomonadati</taxon>
        <taxon>Bacteroidota</taxon>
        <taxon>Flavobacteriia</taxon>
        <taxon>Flavobacteriales</taxon>
        <taxon>Flavobacteriaceae</taxon>
        <taxon>Flavobacterium</taxon>
    </lineage>
</organism>
<evidence type="ECO:0000313" key="2">
    <source>
        <dbReference type="Proteomes" id="UP000198657"/>
    </source>
</evidence>
<sequence length="50" mass="5786">MEKSENEVYLASKSYCKVGKITPRVYNEEDIANTETSFESFDETLCIKML</sequence>
<keyword evidence="2" id="KW-1185">Reference proteome</keyword>
<dbReference type="Proteomes" id="UP000198657">
    <property type="component" value="Unassembled WGS sequence"/>
</dbReference>
<reference evidence="2" key="1">
    <citation type="submission" date="2016-10" db="EMBL/GenBank/DDBJ databases">
        <authorList>
            <person name="Varghese N."/>
            <person name="Submissions S."/>
        </authorList>
    </citation>
    <scope>NUCLEOTIDE SEQUENCE [LARGE SCALE GENOMIC DNA]</scope>
    <source>
        <strain evidence="2">CGMCC 1.8704</strain>
    </source>
</reference>
<protein>
    <submittedName>
        <fullName evidence="1">Uncharacterized protein</fullName>
    </submittedName>
</protein>
<gene>
    <name evidence="1" type="ORF">SAMN04487942_1997</name>
</gene>
<accession>A0A1H8MQT9</accession>
<dbReference type="EMBL" id="FODN01000004">
    <property type="protein sequence ID" value="SEO19772.1"/>
    <property type="molecule type" value="Genomic_DNA"/>
</dbReference>
<evidence type="ECO:0000313" key="1">
    <source>
        <dbReference type="EMBL" id="SEO19772.1"/>
    </source>
</evidence>
<name>A0A1H8MQT9_9FLAO</name>
<dbReference type="AlphaFoldDB" id="A0A1H8MQT9"/>
<proteinExistence type="predicted"/>